<protein>
    <submittedName>
        <fullName evidence="2">Uncharacterized protein</fullName>
    </submittedName>
</protein>
<proteinExistence type="predicted"/>
<reference evidence="2" key="1">
    <citation type="submission" date="2022-08" db="EMBL/GenBank/DDBJ databases">
        <title>Complete Genome Sequences of 2 Bosea sp. soil isolates.</title>
        <authorList>
            <person name="Alvarez Arevalo M."/>
            <person name="Sterndorff E.B."/>
            <person name="Faurdal D."/>
            <person name="Joergensen T.S."/>
            <person name="Weber T."/>
        </authorList>
    </citation>
    <scope>NUCLEOTIDE SEQUENCE</scope>
    <source>
        <strain evidence="2">NBC_00436</strain>
    </source>
</reference>
<dbReference type="AlphaFoldDB" id="A0A9E7ZLC8"/>
<sequence length="241" mass="26412">MTAAYVAEPGLLAERSLWAERFIDARDELSSTASVTAPWLDYGCQSRGNITAGPVFVAVNGVGSIVALPAGKACTGMALRAHAVYSKGSTPEPRPVHEYRDPRPGLRKPNALVGRELGQNVAERIVSLMAMKRQLNAFRTSVPDEAVGDKLVQFTLGFARALPLDVNFPRITFSDDQEIVLTWFDKNGRLEAIIQPDGYITWVSSYNKKYSPGGDYALSDRQAVFKLLLSVREFCTGETRA</sequence>
<organism evidence="2">
    <name type="scientific">Bosea sp. NBC_00436</name>
    <dbReference type="NCBI Taxonomy" id="2969620"/>
    <lineage>
        <taxon>Bacteria</taxon>
        <taxon>Pseudomonadati</taxon>
        <taxon>Pseudomonadota</taxon>
        <taxon>Alphaproteobacteria</taxon>
        <taxon>Hyphomicrobiales</taxon>
        <taxon>Boseaceae</taxon>
        <taxon>Bosea</taxon>
    </lineage>
</organism>
<evidence type="ECO:0000313" key="2">
    <source>
        <dbReference type="EMBL" id="UZF87975.1"/>
    </source>
</evidence>
<feature type="compositionally biased region" description="Basic and acidic residues" evidence="1">
    <location>
        <begin position="94"/>
        <end position="104"/>
    </location>
</feature>
<dbReference type="EMBL" id="CP102774">
    <property type="protein sequence ID" value="UZF87975.1"/>
    <property type="molecule type" value="Genomic_DNA"/>
</dbReference>
<name>A0A9E7ZLC8_9HYPH</name>
<accession>A0A9E7ZLC8</accession>
<gene>
    <name evidence="2" type="ORF">NWE54_04095</name>
</gene>
<feature type="region of interest" description="Disordered" evidence="1">
    <location>
        <begin position="87"/>
        <end position="110"/>
    </location>
</feature>
<evidence type="ECO:0000256" key="1">
    <source>
        <dbReference type="SAM" id="MobiDB-lite"/>
    </source>
</evidence>